<dbReference type="AlphaFoldDB" id="A0A1Z1MPA6"/>
<evidence type="ECO:0000313" key="1">
    <source>
        <dbReference type="EMBL" id="ARW67682.1"/>
    </source>
</evidence>
<accession>A0A1Z1MPA6</accession>
<dbReference type="GeneID" id="33361036"/>
<sequence>MIIIAATFYPKSLECVIIEELQKELKEKKGKNYCKTYIKNKDARLIIKKYEMENYAWYRGNIGEIHIDKLIKLREKYDKNNKDKRRMKELIKLIINTIYGDLSSPYFYTAIQS</sequence>
<organism evidence="1">
    <name type="scientific">Lophocladia kuetzingii</name>
    <dbReference type="NCBI Taxonomy" id="675577"/>
    <lineage>
        <taxon>Eukaryota</taxon>
        <taxon>Rhodophyta</taxon>
        <taxon>Florideophyceae</taxon>
        <taxon>Rhodymeniophycidae</taxon>
        <taxon>Ceramiales</taxon>
        <taxon>Rhodomelaceae</taxon>
        <taxon>Lophothalieae</taxon>
        <taxon>Lophocladia</taxon>
    </lineage>
</organism>
<dbReference type="EMBL" id="MF101448">
    <property type="protein sequence ID" value="ARW67682.1"/>
    <property type="molecule type" value="Genomic_DNA"/>
</dbReference>
<geneLocation type="chloroplast" evidence="1"/>
<dbReference type="RefSeq" id="YP_009398496.1">
    <property type="nucleotide sequence ID" value="NC_035292.1"/>
</dbReference>
<proteinExistence type="predicted"/>
<keyword evidence="1" id="KW-0934">Plastid</keyword>
<protein>
    <submittedName>
        <fullName evidence="1">Uncharacterized protein</fullName>
    </submittedName>
</protein>
<name>A0A1Z1MPA6_9FLOR</name>
<gene>
    <name evidence="1" type="primary">orf113</name>
</gene>
<keyword evidence="1" id="KW-0150">Chloroplast</keyword>
<reference evidence="1" key="1">
    <citation type="journal article" date="2017" name="J. Phycol.">
        <title>Analysis of chloroplast genomes and a supermatrix inform reclassification of the Rhodomelaceae (Rhodophyta).</title>
        <authorList>
            <person name="Diaz-Tapia P."/>
            <person name="Maggs C.A."/>
            <person name="West J.A."/>
            <person name="Verbruggen H."/>
        </authorList>
    </citation>
    <scope>NUCLEOTIDE SEQUENCE</scope>
    <source>
        <strain evidence="1">PD1509</strain>
    </source>
</reference>